<dbReference type="GO" id="GO:0160148">
    <property type="term" value="F:tRNA pseudouridine(55) synthase activity"/>
    <property type="evidence" value="ECO:0007669"/>
    <property type="project" value="UniProtKB-EC"/>
</dbReference>
<keyword evidence="3 5" id="KW-0819">tRNA processing</keyword>
<dbReference type="PANTHER" id="PTHR13767">
    <property type="entry name" value="TRNA-PSEUDOURIDINE SYNTHASE"/>
    <property type="match status" value="1"/>
</dbReference>
<evidence type="ECO:0000313" key="8">
    <source>
        <dbReference type="EMBL" id="RSL33312.1"/>
    </source>
</evidence>
<dbReference type="AlphaFoldDB" id="A0A3R9PLA6"/>
<dbReference type="Gene3D" id="3.30.2350.10">
    <property type="entry name" value="Pseudouridine synthase"/>
    <property type="match status" value="1"/>
</dbReference>
<comment type="function">
    <text evidence="5">Responsible for synthesis of pseudouridine from uracil-55 in the psi GC loop of transfer RNAs.</text>
</comment>
<dbReference type="RefSeq" id="WP_125555967.1">
    <property type="nucleotide sequence ID" value="NZ_RBVX01000009.1"/>
</dbReference>
<proteinExistence type="inferred from homology"/>
<evidence type="ECO:0000256" key="5">
    <source>
        <dbReference type="HAMAP-Rule" id="MF_01080"/>
    </source>
</evidence>
<dbReference type="EC" id="5.4.99.25" evidence="5"/>
<sequence length="302" mass="33867">MNDRIIPLYKPIGVTSHDCVIQLRELFDTKKVGHTGTLDPDVEGVLPVCIGKATKIADYITDLPKQYHATVTLGFSTTTEDAGGFMVEEKQVDDQLTEEKIKHELTRFLGWQVQTPPIYSAVKVNGKRLYEYAREGIEVERPSRSIEIFDITMVSGSLERKRNSTSFNIQITCSKGTYVRTLAVDIGRSLGYPSHMSSLIRTNSGPFSVEHCYTFEQLQDYQQTNKLDETGYSIEDVLSHFPQIPVSSGIAEQIKNGRVLQSWAEITASPFVFTHNGKALAVYQHHPTKVGLIKPKTMLSTH</sequence>
<evidence type="ECO:0000259" key="6">
    <source>
        <dbReference type="Pfam" id="PF01509"/>
    </source>
</evidence>
<comment type="similarity">
    <text evidence="2 5">Belongs to the pseudouridine synthase TruB family. Type 1 subfamily.</text>
</comment>
<dbReference type="PANTHER" id="PTHR13767:SF2">
    <property type="entry name" value="PSEUDOURIDYLATE SYNTHASE TRUB1"/>
    <property type="match status" value="1"/>
</dbReference>
<dbReference type="InterPro" id="IPR014780">
    <property type="entry name" value="tRNA_psdUridine_synth_TruB"/>
</dbReference>
<feature type="domain" description="Pseudouridine synthase II N-terminal" evidence="6">
    <location>
        <begin position="24"/>
        <end position="179"/>
    </location>
</feature>
<gene>
    <name evidence="5 8" type="primary">truB</name>
    <name evidence="8" type="ORF">D7Z54_11310</name>
</gene>
<keyword evidence="4 5" id="KW-0413">Isomerase</keyword>
<dbReference type="GO" id="GO:0031119">
    <property type="term" value="P:tRNA pseudouridine synthesis"/>
    <property type="evidence" value="ECO:0007669"/>
    <property type="project" value="UniProtKB-UniRule"/>
</dbReference>
<evidence type="ECO:0000313" key="9">
    <source>
        <dbReference type="Proteomes" id="UP000275076"/>
    </source>
</evidence>
<dbReference type="Pfam" id="PF01509">
    <property type="entry name" value="TruB_N"/>
    <property type="match status" value="1"/>
</dbReference>
<dbReference type="FunFam" id="3.30.2350.10:FF:000011">
    <property type="entry name" value="tRNA pseudouridine synthase B"/>
    <property type="match status" value="1"/>
</dbReference>
<evidence type="ECO:0000259" key="7">
    <source>
        <dbReference type="Pfam" id="PF16198"/>
    </source>
</evidence>
<organism evidence="8 9">
    <name type="scientific">Salibacterium salarium</name>
    <dbReference type="NCBI Taxonomy" id="284579"/>
    <lineage>
        <taxon>Bacteria</taxon>
        <taxon>Bacillati</taxon>
        <taxon>Bacillota</taxon>
        <taxon>Bacilli</taxon>
        <taxon>Bacillales</taxon>
        <taxon>Bacillaceae</taxon>
    </lineage>
</organism>
<dbReference type="Pfam" id="PF16198">
    <property type="entry name" value="TruB_C_2"/>
    <property type="match status" value="1"/>
</dbReference>
<dbReference type="Proteomes" id="UP000275076">
    <property type="component" value="Unassembled WGS sequence"/>
</dbReference>
<comment type="caution">
    <text evidence="8">The sequence shown here is derived from an EMBL/GenBank/DDBJ whole genome shotgun (WGS) entry which is preliminary data.</text>
</comment>
<evidence type="ECO:0000256" key="2">
    <source>
        <dbReference type="ARBA" id="ARBA00005642"/>
    </source>
</evidence>
<keyword evidence="9" id="KW-1185">Reference proteome</keyword>
<dbReference type="GO" id="GO:0003723">
    <property type="term" value="F:RNA binding"/>
    <property type="evidence" value="ECO:0007669"/>
    <property type="project" value="InterPro"/>
</dbReference>
<reference evidence="8 9" key="1">
    <citation type="submission" date="2018-10" db="EMBL/GenBank/DDBJ databases">
        <title>Draft genome sequence of Bacillus salarius IM0101, isolated from a hypersaline soil in Inner Mongolia, China.</title>
        <authorList>
            <person name="Yamprayoonswat W."/>
            <person name="Boonvisut S."/>
            <person name="Jumpathong W."/>
            <person name="Sittihan S."/>
            <person name="Ruangsuj P."/>
            <person name="Wanthongcharoen S."/>
            <person name="Thongpramul N."/>
            <person name="Pimmason S."/>
            <person name="Yu B."/>
            <person name="Yasawong M."/>
        </authorList>
    </citation>
    <scope>NUCLEOTIDE SEQUENCE [LARGE SCALE GENOMIC DNA]</scope>
    <source>
        <strain evidence="8 9">IM0101</strain>
    </source>
</reference>
<name>A0A3R9PLA6_9BACI</name>
<dbReference type="InterPro" id="IPR032819">
    <property type="entry name" value="TruB_C"/>
</dbReference>
<dbReference type="SUPFAM" id="SSF55120">
    <property type="entry name" value="Pseudouridine synthase"/>
    <property type="match status" value="1"/>
</dbReference>
<dbReference type="GO" id="GO:1990481">
    <property type="term" value="P:mRNA pseudouridine synthesis"/>
    <property type="evidence" value="ECO:0007669"/>
    <property type="project" value="TreeGrafter"/>
</dbReference>
<dbReference type="InterPro" id="IPR002501">
    <property type="entry name" value="PsdUridine_synth_N"/>
</dbReference>
<evidence type="ECO:0000256" key="1">
    <source>
        <dbReference type="ARBA" id="ARBA00000385"/>
    </source>
</evidence>
<accession>A0A3R9PLA6</accession>
<evidence type="ECO:0000256" key="4">
    <source>
        <dbReference type="ARBA" id="ARBA00023235"/>
    </source>
</evidence>
<dbReference type="NCBIfam" id="TIGR00431">
    <property type="entry name" value="TruB"/>
    <property type="match status" value="1"/>
</dbReference>
<evidence type="ECO:0000256" key="3">
    <source>
        <dbReference type="ARBA" id="ARBA00022694"/>
    </source>
</evidence>
<comment type="catalytic activity">
    <reaction evidence="1 5">
        <text>uridine(55) in tRNA = pseudouridine(55) in tRNA</text>
        <dbReference type="Rhea" id="RHEA:42532"/>
        <dbReference type="Rhea" id="RHEA-COMP:10101"/>
        <dbReference type="Rhea" id="RHEA-COMP:10102"/>
        <dbReference type="ChEBI" id="CHEBI:65314"/>
        <dbReference type="ChEBI" id="CHEBI:65315"/>
        <dbReference type="EC" id="5.4.99.25"/>
    </reaction>
</comment>
<dbReference type="OrthoDB" id="9802309at2"/>
<dbReference type="CDD" id="cd02573">
    <property type="entry name" value="PseudoU_synth_EcTruB"/>
    <property type="match status" value="1"/>
</dbReference>
<dbReference type="EMBL" id="RBVX01000009">
    <property type="protein sequence ID" value="RSL33312.1"/>
    <property type="molecule type" value="Genomic_DNA"/>
</dbReference>
<dbReference type="HAMAP" id="MF_01080">
    <property type="entry name" value="TruB_bact"/>
    <property type="match status" value="1"/>
</dbReference>
<protein>
    <recommendedName>
        <fullName evidence="5">tRNA pseudouridine synthase B</fullName>
        <ecNumber evidence="5">5.4.99.25</ecNumber>
    </recommendedName>
    <alternativeName>
        <fullName evidence="5">tRNA pseudouridine(55) synthase</fullName>
        <shortName evidence="5">Psi55 synthase</shortName>
    </alternativeName>
    <alternativeName>
        <fullName evidence="5">tRNA pseudouridylate synthase</fullName>
    </alternativeName>
    <alternativeName>
        <fullName evidence="5">tRNA-uridine isomerase</fullName>
    </alternativeName>
</protein>
<feature type="active site" description="Nucleophile" evidence="5">
    <location>
        <position position="39"/>
    </location>
</feature>
<dbReference type="InterPro" id="IPR020103">
    <property type="entry name" value="PsdUridine_synth_cat_dom_sf"/>
</dbReference>
<feature type="domain" description="tRNA pseudouridylate synthase B C-terminal" evidence="7">
    <location>
        <begin position="180"/>
        <end position="230"/>
    </location>
</feature>